<evidence type="ECO:0000256" key="1">
    <source>
        <dbReference type="PROSITE-ProRule" id="PRU00473"/>
    </source>
</evidence>
<dbReference type="PROSITE" id="PS51123">
    <property type="entry name" value="OMPA_2"/>
    <property type="match status" value="1"/>
</dbReference>
<dbReference type="InterPro" id="IPR036737">
    <property type="entry name" value="OmpA-like_sf"/>
</dbReference>
<accession>A0A154VSI3</accession>
<dbReference type="STRING" id="580166.AUP43_12230"/>
<comment type="caution">
    <text evidence="3">The sequence shown here is derived from an EMBL/GenBank/DDBJ whole genome shotgun (WGS) entry which is preliminary data.</text>
</comment>
<keyword evidence="1" id="KW-0472">Membrane</keyword>
<dbReference type="Proteomes" id="UP000076400">
    <property type="component" value="Unassembled WGS sequence"/>
</dbReference>
<dbReference type="InterPro" id="IPR006665">
    <property type="entry name" value="OmpA-like"/>
</dbReference>
<sequence>MPPAAAARETAPRAIDGGFSLPFPAGGSDLADQARGQLAPIVQRLKADDGLRVQLMAYAAGDGSSSSQARRVSLSRALAVRSYLIEQGIRSTRMDVRALGDTNRDGSADRVDVRIVGR</sequence>
<dbReference type="EMBL" id="LPXN01000136">
    <property type="protein sequence ID" value="KZD04264.1"/>
    <property type="molecule type" value="Genomic_DNA"/>
</dbReference>
<organism evidence="3 4">
    <name type="scientific">Oceanibaculum pacificum</name>
    <dbReference type="NCBI Taxonomy" id="580166"/>
    <lineage>
        <taxon>Bacteria</taxon>
        <taxon>Pseudomonadati</taxon>
        <taxon>Pseudomonadota</taxon>
        <taxon>Alphaproteobacteria</taxon>
        <taxon>Rhodospirillales</taxon>
        <taxon>Oceanibaculaceae</taxon>
        <taxon>Oceanibaculum</taxon>
    </lineage>
</organism>
<evidence type="ECO:0000259" key="2">
    <source>
        <dbReference type="PROSITE" id="PS51123"/>
    </source>
</evidence>
<dbReference type="GO" id="GO:0016020">
    <property type="term" value="C:membrane"/>
    <property type="evidence" value="ECO:0007669"/>
    <property type="project" value="UniProtKB-UniRule"/>
</dbReference>
<evidence type="ECO:0000313" key="3">
    <source>
        <dbReference type="EMBL" id="KZD04264.1"/>
    </source>
</evidence>
<evidence type="ECO:0000313" key="4">
    <source>
        <dbReference type="Proteomes" id="UP000076400"/>
    </source>
</evidence>
<dbReference type="Pfam" id="PF00691">
    <property type="entry name" value="OmpA"/>
    <property type="match status" value="1"/>
</dbReference>
<keyword evidence="4" id="KW-1185">Reference proteome</keyword>
<dbReference type="Gene3D" id="3.30.1330.60">
    <property type="entry name" value="OmpA-like domain"/>
    <property type="match status" value="1"/>
</dbReference>
<feature type="domain" description="OmpA-like" evidence="2">
    <location>
        <begin position="10"/>
        <end position="118"/>
    </location>
</feature>
<proteinExistence type="predicted"/>
<dbReference type="AlphaFoldDB" id="A0A154VSI3"/>
<dbReference type="OrthoDB" id="8448151at2"/>
<name>A0A154VSI3_9PROT</name>
<gene>
    <name evidence="3" type="ORF">AUP43_12230</name>
</gene>
<protein>
    <recommendedName>
        <fullName evidence="2">OmpA-like domain-containing protein</fullName>
    </recommendedName>
</protein>
<dbReference type="SUPFAM" id="SSF103088">
    <property type="entry name" value="OmpA-like"/>
    <property type="match status" value="1"/>
</dbReference>
<reference evidence="3 4" key="1">
    <citation type="submission" date="2015-12" db="EMBL/GenBank/DDBJ databases">
        <title>Genome sequence of Oceanibaculum pacificum MCCC 1A02656.</title>
        <authorList>
            <person name="Lu L."/>
            <person name="Lai Q."/>
            <person name="Shao Z."/>
            <person name="Qian P."/>
        </authorList>
    </citation>
    <scope>NUCLEOTIDE SEQUENCE [LARGE SCALE GENOMIC DNA]</scope>
    <source>
        <strain evidence="3 4">MCCC 1A02656</strain>
    </source>
</reference>